<dbReference type="RefSeq" id="WP_184260759.1">
    <property type="nucleotide sequence ID" value="NZ_JACHIO010000033.1"/>
</dbReference>
<dbReference type="Gene3D" id="3.10.20.30">
    <property type="match status" value="1"/>
</dbReference>
<protein>
    <submittedName>
        <fullName evidence="1">Molybdopterin converting factor small subunit</fullName>
    </submittedName>
</protein>
<dbReference type="Proteomes" id="UP000584867">
    <property type="component" value="Unassembled WGS sequence"/>
</dbReference>
<proteinExistence type="predicted"/>
<evidence type="ECO:0000313" key="2">
    <source>
        <dbReference type="Proteomes" id="UP000584867"/>
    </source>
</evidence>
<comment type="caution">
    <text evidence="1">The sequence shown here is derived from an EMBL/GenBank/DDBJ whole genome shotgun (WGS) entry which is preliminary data.</text>
</comment>
<sequence>MSVKVVLPTALARHTEGQKAFDSEAKDLPALIAEFDTKFPALAQNVKDENGKLRRFINVYINDEDIRFLGGDAHQFEDGDEVMLIPSIAGGSL</sequence>
<dbReference type="PANTHER" id="PTHR38031:SF1">
    <property type="entry name" value="SULFUR CARRIER PROTEIN CYSO"/>
    <property type="match status" value="1"/>
</dbReference>
<accession>A0A7W7ZV69</accession>
<dbReference type="InterPro" id="IPR003749">
    <property type="entry name" value="ThiS/MoaD-like"/>
</dbReference>
<dbReference type="InterPro" id="IPR016155">
    <property type="entry name" value="Mopterin_synth/thiamin_S_b"/>
</dbReference>
<reference evidence="1 2" key="1">
    <citation type="submission" date="2020-08" db="EMBL/GenBank/DDBJ databases">
        <title>Genomic Encyclopedia of Type Strains, Phase IV (KMG-V): Genome sequencing to study the core and pangenomes of soil and plant-associated prokaryotes.</title>
        <authorList>
            <person name="Whitman W."/>
        </authorList>
    </citation>
    <scope>NUCLEOTIDE SEQUENCE [LARGE SCALE GENOMIC DNA]</scope>
    <source>
        <strain evidence="1 2">X5P3</strain>
    </source>
</reference>
<dbReference type="Pfam" id="PF02597">
    <property type="entry name" value="ThiS"/>
    <property type="match status" value="1"/>
</dbReference>
<name>A0A7W7ZV69_9BACT</name>
<evidence type="ECO:0000313" key="1">
    <source>
        <dbReference type="EMBL" id="MBB5066715.1"/>
    </source>
</evidence>
<dbReference type="AlphaFoldDB" id="A0A7W7ZV69"/>
<dbReference type="EMBL" id="JACHIO010000033">
    <property type="protein sequence ID" value="MBB5066715.1"/>
    <property type="molecule type" value="Genomic_DNA"/>
</dbReference>
<dbReference type="SUPFAM" id="SSF54285">
    <property type="entry name" value="MoaD/ThiS"/>
    <property type="match status" value="1"/>
</dbReference>
<gene>
    <name evidence="1" type="ORF">HDF15_005099</name>
</gene>
<dbReference type="PANTHER" id="PTHR38031">
    <property type="entry name" value="SULFUR CARRIER PROTEIN SLR0821-RELATED"/>
    <property type="match status" value="1"/>
</dbReference>
<dbReference type="InterPro" id="IPR052045">
    <property type="entry name" value="Sulfur_Carrier/Prot_Modifier"/>
</dbReference>
<organism evidence="1 2">
    <name type="scientific">Granulicella mallensis</name>
    <dbReference type="NCBI Taxonomy" id="940614"/>
    <lineage>
        <taxon>Bacteria</taxon>
        <taxon>Pseudomonadati</taxon>
        <taxon>Acidobacteriota</taxon>
        <taxon>Terriglobia</taxon>
        <taxon>Terriglobales</taxon>
        <taxon>Acidobacteriaceae</taxon>
        <taxon>Granulicella</taxon>
    </lineage>
</organism>
<dbReference type="InterPro" id="IPR012675">
    <property type="entry name" value="Beta-grasp_dom_sf"/>
</dbReference>